<dbReference type="Pfam" id="PF00293">
    <property type="entry name" value="NUDIX"/>
    <property type="match status" value="1"/>
</dbReference>
<dbReference type="InterPro" id="IPR012577">
    <property type="entry name" value="NIPSNAP"/>
</dbReference>
<keyword evidence="6" id="KW-1185">Reference proteome</keyword>
<evidence type="ECO:0000256" key="2">
    <source>
        <dbReference type="ARBA" id="ARBA00022801"/>
    </source>
</evidence>
<accession>A0ABS2NXJ7</accession>
<dbReference type="RefSeq" id="WP_204414175.1">
    <property type="nucleotide sequence ID" value="NZ_JAFBED010000002.1"/>
</dbReference>
<proteinExistence type="inferred from homology"/>
<sequence length="257" mass="29419">MIYRRKTYKIIPEKLEEFTAFFHEYLYPNQITNGAKLVGRWVTEDKSEVVAIWEYLNQEHYESIEKAIRSSELHRRAQARRKELGEVFVTSSQDFMHATGTYHPPRHIVAVSALITNDKGEILLVKNHHRADTYEIPGGQLENGETLAEGAIREVLEETGVSVSLTGITGIYQNMTKGIVSVVFRGEYISGEPLPDGVETKEVFFHKLDKNNAGAWITRPHFLTRVLDALEPTYLPAEAFNLHPYELISRFEAEKEK</sequence>
<organism evidence="5 6">
    <name type="scientific">Sutcliffiella tianshenii</name>
    <dbReference type="NCBI Taxonomy" id="1463404"/>
    <lineage>
        <taxon>Bacteria</taxon>
        <taxon>Bacillati</taxon>
        <taxon>Bacillota</taxon>
        <taxon>Bacilli</taxon>
        <taxon>Bacillales</taxon>
        <taxon>Bacillaceae</taxon>
        <taxon>Sutcliffiella</taxon>
    </lineage>
</organism>
<evidence type="ECO:0000259" key="4">
    <source>
        <dbReference type="PROSITE" id="PS51462"/>
    </source>
</evidence>
<dbReference type="PROSITE" id="PS00893">
    <property type="entry name" value="NUDIX_BOX"/>
    <property type="match status" value="1"/>
</dbReference>
<protein>
    <submittedName>
        <fullName evidence="5">ADP-ribose pyrophosphatase YjhB (NUDIX family)</fullName>
    </submittedName>
</protein>
<evidence type="ECO:0000313" key="6">
    <source>
        <dbReference type="Proteomes" id="UP000737402"/>
    </source>
</evidence>
<comment type="caution">
    <text evidence="5">The sequence shown here is derived from an EMBL/GenBank/DDBJ whole genome shotgun (WGS) entry which is preliminary data.</text>
</comment>
<dbReference type="Pfam" id="PF07978">
    <property type="entry name" value="NIPSNAP"/>
    <property type="match status" value="1"/>
</dbReference>
<dbReference type="CDD" id="cd02883">
    <property type="entry name" value="NUDIX_Hydrolase"/>
    <property type="match status" value="1"/>
</dbReference>
<evidence type="ECO:0000256" key="3">
    <source>
        <dbReference type="RuleBase" id="RU003476"/>
    </source>
</evidence>
<dbReference type="PANTHER" id="PTHR43046:SF2">
    <property type="entry name" value="8-OXO-DGTP DIPHOSPHATASE-RELATED"/>
    <property type="match status" value="1"/>
</dbReference>
<dbReference type="Gene3D" id="3.90.79.10">
    <property type="entry name" value="Nucleoside Triphosphate Pyrophosphohydrolase"/>
    <property type="match status" value="1"/>
</dbReference>
<dbReference type="EMBL" id="JAFBED010000002">
    <property type="protein sequence ID" value="MBM7619238.1"/>
    <property type="molecule type" value="Genomic_DNA"/>
</dbReference>
<dbReference type="InterPro" id="IPR020476">
    <property type="entry name" value="Nudix_hydrolase"/>
</dbReference>
<dbReference type="InterPro" id="IPR020084">
    <property type="entry name" value="NUDIX_hydrolase_CS"/>
</dbReference>
<comment type="cofactor">
    <cofactor evidence="1">
        <name>Mg(2+)</name>
        <dbReference type="ChEBI" id="CHEBI:18420"/>
    </cofactor>
</comment>
<feature type="domain" description="Nudix hydrolase" evidence="4">
    <location>
        <begin position="105"/>
        <end position="228"/>
    </location>
</feature>
<evidence type="ECO:0000256" key="1">
    <source>
        <dbReference type="ARBA" id="ARBA00001946"/>
    </source>
</evidence>
<dbReference type="PRINTS" id="PR00502">
    <property type="entry name" value="NUDIXFAMILY"/>
</dbReference>
<dbReference type="Gene3D" id="3.30.70.100">
    <property type="match status" value="1"/>
</dbReference>
<name>A0ABS2NXJ7_9BACI</name>
<evidence type="ECO:0000313" key="5">
    <source>
        <dbReference type="EMBL" id="MBM7619238.1"/>
    </source>
</evidence>
<reference evidence="5 6" key="1">
    <citation type="submission" date="2021-01" db="EMBL/GenBank/DDBJ databases">
        <title>Genomic Encyclopedia of Type Strains, Phase IV (KMG-IV): sequencing the most valuable type-strain genomes for metagenomic binning, comparative biology and taxonomic classification.</title>
        <authorList>
            <person name="Goeker M."/>
        </authorList>
    </citation>
    <scope>NUCLEOTIDE SEQUENCE [LARGE SCALE GENOMIC DNA]</scope>
    <source>
        <strain evidence="5 6">DSM 25879</strain>
    </source>
</reference>
<dbReference type="SUPFAM" id="SSF55811">
    <property type="entry name" value="Nudix"/>
    <property type="match status" value="1"/>
</dbReference>
<dbReference type="PROSITE" id="PS51462">
    <property type="entry name" value="NUDIX"/>
    <property type="match status" value="1"/>
</dbReference>
<gene>
    <name evidence="5" type="ORF">JOC95_001087</name>
</gene>
<dbReference type="PANTHER" id="PTHR43046">
    <property type="entry name" value="GDP-MANNOSE MANNOSYL HYDROLASE"/>
    <property type="match status" value="1"/>
</dbReference>
<dbReference type="InterPro" id="IPR000086">
    <property type="entry name" value="NUDIX_hydrolase_dom"/>
</dbReference>
<dbReference type="InterPro" id="IPR011008">
    <property type="entry name" value="Dimeric_a/b-barrel"/>
</dbReference>
<dbReference type="InterPro" id="IPR015797">
    <property type="entry name" value="NUDIX_hydrolase-like_dom_sf"/>
</dbReference>
<keyword evidence="2 3" id="KW-0378">Hydrolase</keyword>
<dbReference type="Proteomes" id="UP000737402">
    <property type="component" value="Unassembled WGS sequence"/>
</dbReference>
<comment type="similarity">
    <text evidence="3">Belongs to the Nudix hydrolase family.</text>
</comment>
<dbReference type="SUPFAM" id="SSF54909">
    <property type="entry name" value="Dimeric alpha+beta barrel"/>
    <property type="match status" value="1"/>
</dbReference>